<organism evidence="2 3">
    <name type="scientific">Rhinocladiella mackenziei CBS 650.93</name>
    <dbReference type="NCBI Taxonomy" id="1442369"/>
    <lineage>
        <taxon>Eukaryota</taxon>
        <taxon>Fungi</taxon>
        <taxon>Dikarya</taxon>
        <taxon>Ascomycota</taxon>
        <taxon>Pezizomycotina</taxon>
        <taxon>Eurotiomycetes</taxon>
        <taxon>Chaetothyriomycetidae</taxon>
        <taxon>Chaetothyriales</taxon>
        <taxon>Herpotrichiellaceae</taxon>
        <taxon>Rhinocladiella</taxon>
    </lineage>
</organism>
<protein>
    <submittedName>
        <fullName evidence="2">Rhinocladiella mackenziei CBS 650.93 unplaced genomic scaffold supercont1.5, whole genome shotgun sequence</fullName>
    </submittedName>
</protein>
<gene>
    <name evidence="2" type="ORF">Z518_07204</name>
</gene>
<sequence>MLGDIPQEIFEHIIHPLEPPDLKALRMVNRGFREELQYQEMKFEDILSEDDPQQETKVEWFTDLILEFIVRLRSLKMGYAIEKCPNPQGFLAKDWDVPQSHPEGMIESVLQQYAEGAVLQKPRHLYGAFRVTLPRFENLQRIVRTEVSAGGIAIDYPRTELALSLQKLNYIFPVSDSAIRMTFRRGASS</sequence>
<dbReference type="EMBL" id="KN847479">
    <property type="protein sequence ID" value="KIX03651.1"/>
    <property type="molecule type" value="Genomic_DNA"/>
</dbReference>
<dbReference type="AlphaFoldDB" id="A0A0D2IK87"/>
<dbReference type="RefSeq" id="XP_013270787.1">
    <property type="nucleotide sequence ID" value="XM_013415333.1"/>
</dbReference>
<dbReference type="HOGENOM" id="CLU_1435167_0_0_1"/>
<evidence type="ECO:0000259" key="1">
    <source>
        <dbReference type="PROSITE" id="PS50181"/>
    </source>
</evidence>
<feature type="domain" description="F-box" evidence="1">
    <location>
        <begin position="1"/>
        <end position="46"/>
    </location>
</feature>
<evidence type="ECO:0000313" key="3">
    <source>
        <dbReference type="Proteomes" id="UP000053617"/>
    </source>
</evidence>
<dbReference type="VEuPathDB" id="FungiDB:Z518_07204"/>
<dbReference type="InterPro" id="IPR036047">
    <property type="entry name" value="F-box-like_dom_sf"/>
</dbReference>
<reference evidence="2 3" key="1">
    <citation type="submission" date="2015-01" db="EMBL/GenBank/DDBJ databases">
        <title>The Genome Sequence of Rhinocladiella mackenzie CBS 650.93.</title>
        <authorList>
            <consortium name="The Broad Institute Genomics Platform"/>
            <person name="Cuomo C."/>
            <person name="de Hoog S."/>
            <person name="Gorbushina A."/>
            <person name="Stielow B."/>
            <person name="Teixiera M."/>
            <person name="Abouelleil A."/>
            <person name="Chapman S.B."/>
            <person name="Priest M."/>
            <person name="Young S.K."/>
            <person name="Wortman J."/>
            <person name="Nusbaum C."/>
            <person name="Birren B."/>
        </authorList>
    </citation>
    <scope>NUCLEOTIDE SEQUENCE [LARGE SCALE GENOMIC DNA]</scope>
    <source>
        <strain evidence="2 3">CBS 650.93</strain>
    </source>
</reference>
<accession>A0A0D2IK87</accession>
<dbReference type="SUPFAM" id="SSF81383">
    <property type="entry name" value="F-box domain"/>
    <property type="match status" value="1"/>
</dbReference>
<dbReference type="Proteomes" id="UP000053617">
    <property type="component" value="Unassembled WGS sequence"/>
</dbReference>
<evidence type="ECO:0000313" key="2">
    <source>
        <dbReference type="EMBL" id="KIX03651.1"/>
    </source>
</evidence>
<dbReference type="GeneID" id="25295275"/>
<dbReference type="PROSITE" id="PS50181">
    <property type="entry name" value="FBOX"/>
    <property type="match status" value="1"/>
</dbReference>
<keyword evidence="3" id="KW-1185">Reference proteome</keyword>
<proteinExistence type="predicted"/>
<name>A0A0D2IK87_9EURO</name>
<dbReference type="InterPro" id="IPR001810">
    <property type="entry name" value="F-box_dom"/>
</dbReference>